<proteinExistence type="predicted"/>
<reference evidence="4 5" key="1">
    <citation type="submission" date="2017-09" db="EMBL/GenBank/DDBJ databases">
        <title>Depth-based differentiation of microbial function through sediment-hosted aquifers and enrichment of novel symbionts in the deep terrestrial subsurface.</title>
        <authorList>
            <person name="Probst A.J."/>
            <person name="Ladd B."/>
            <person name="Jarett J.K."/>
            <person name="Geller-Mcgrath D.E."/>
            <person name="Sieber C.M."/>
            <person name="Emerson J.B."/>
            <person name="Anantharaman K."/>
            <person name="Thomas B.C."/>
            <person name="Malmstrom R."/>
            <person name="Stieglmeier M."/>
            <person name="Klingl A."/>
            <person name="Woyke T."/>
            <person name="Ryan C.M."/>
            <person name="Banfield J.F."/>
        </authorList>
    </citation>
    <scope>NUCLEOTIDE SEQUENCE [LARGE SCALE GENOMIC DNA]</scope>
    <source>
        <strain evidence="4">CG17_big_fil_post_rev_8_21_14_2_50_48_46</strain>
    </source>
</reference>
<dbReference type="GO" id="GO:0046872">
    <property type="term" value="F:metal ion binding"/>
    <property type="evidence" value="ECO:0007669"/>
    <property type="project" value="UniProtKB-KW"/>
</dbReference>
<dbReference type="SUPFAM" id="SSF57716">
    <property type="entry name" value="Glucocorticoid receptor-like (DNA-binding domain)"/>
    <property type="match status" value="2"/>
</dbReference>
<dbReference type="SMART" id="SM00132">
    <property type="entry name" value="LIM"/>
    <property type="match status" value="2"/>
</dbReference>
<dbReference type="Pfam" id="PF12315">
    <property type="entry name" value="DA1-like"/>
    <property type="match status" value="1"/>
</dbReference>
<protein>
    <recommendedName>
        <fullName evidence="3">LIM zinc-binding domain-containing protein</fullName>
    </recommendedName>
</protein>
<evidence type="ECO:0000259" key="3">
    <source>
        <dbReference type="PROSITE" id="PS50023"/>
    </source>
</evidence>
<dbReference type="InterPro" id="IPR001781">
    <property type="entry name" value="Znf_LIM"/>
</dbReference>
<evidence type="ECO:0000313" key="4">
    <source>
        <dbReference type="EMBL" id="PIW16645.1"/>
    </source>
</evidence>
<dbReference type="Proteomes" id="UP000231019">
    <property type="component" value="Unassembled WGS sequence"/>
</dbReference>
<dbReference type="AlphaFoldDB" id="A0A2M7G454"/>
<name>A0A2M7G454_9BACT</name>
<dbReference type="InterPro" id="IPR045218">
    <property type="entry name" value="DA1-like"/>
</dbReference>
<keyword evidence="2" id="KW-0862">Zinc</keyword>
<sequence>MIRPLPTGRKTMPPVKRCNRCLAPLGKQYIRAEDLLFHAHCFRCSACEQPLGEEYRQKNNRLYHPRCGQERFQQICSHCKQVLGDQWLTLDGKKLHEACYRAHYQENCTICGRELTGTYTRDEEGVYHPACYAEHRAPRCDGCGQAMTGQFLQDLWGHRMHAHHGGLATPQCHVCARLISEKTSQGGVQYGDGRVVCGICRITEITTAEQIAHARQIILQALQAVGFDYIPDYISVNLADQRTLQKRLGVGRNANSHGYTKTLIKNLNQTRVMEHSIFILYGLPRLLFMGVLAHELLHVWLNERELNAVWGEKEIEGFCNLGTALIYRNEATPLAQVLLGRLEKDGDPIYGEGYRKMAARLEKLGWPALIAELRNKPQTALGKLIRLTDRFI</sequence>
<comment type="caution">
    <text evidence="4">The sequence shown here is derived from an EMBL/GenBank/DDBJ whole genome shotgun (WGS) entry which is preliminary data.</text>
</comment>
<dbReference type="CDD" id="cd08368">
    <property type="entry name" value="LIM"/>
    <property type="match status" value="1"/>
</dbReference>
<dbReference type="Gene3D" id="2.10.110.10">
    <property type="entry name" value="Cysteine Rich Protein"/>
    <property type="match status" value="3"/>
</dbReference>
<keyword evidence="1" id="KW-0479">Metal-binding</keyword>
<dbReference type="EMBL" id="PFFQ01000037">
    <property type="protein sequence ID" value="PIW16645.1"/>
    <property type="molecule type" value="Genomic_DNA"/>
</dbReference>
<dbReference type="PROSITE" id="PS00478">
    <property type="entry name" value="LIM_DOMAIN_1"/>
    <property type="match status" value="1"/>
</dbReference>
<evidence type="ECO:0000256" key="1">
    <source>
        <dbReference type="ARBA" id="ARBA00022723"/>
    </source>
</evidence>
<organism evidence="4 5">
    <name type="scientific">bacterium (Candidatus Blackallbacteria) CG17_big_fil_post_rev_8_21_14_2_50_48_46</name>
    <dbReference type="NCBI Taxonomy" id="2014261"/>
    <lineage>
        <taxon>Bacteria</taxon>
        <taxon>Candidatus Blackallbacteria</taxon>
    </lineage>
</organism>
<dbReference type="PROSITE" id="PS50023">
    <property type="entry name" value="LIM_DOMAIN_2"/>
    <property type="match status" value="1"/>
</dbReference>
<dbReference type="Pfam" id="PF00412">
    <property type="entry name" value="LIM"/>
    <property type="match status" value="1"/>
</dbReference>
<evidence type="ECO:0000313" key="5">
    <source>
        <dbReference type="Proteomes" id="UP000231019"/>
    </source>
</evidence>
<dbReference type="PANTHER" id="PTHR24209:SF7">
    <property type="entry name" value="PROTEIN DA1-RELATED 2"/>
    <property type="match status" value="1"/>
</dbReference>
<evidence type="ECO:0000256" key="2">
    <source>
        <dbReference type="ARBA" id="ARBA00022833"/>
    </source>
</evidence>
<feature type="domain" description="LIM zinc-binding" evidence="3">
    <location>
        <begin position="16"/>
        <end position="74"/>
    </location>
</feature>
<dbReference type="PANTHER" id="PTHR24209">
    <property type="entry name" value="PROTEIN DA1-RELATED 2"/>
    <property type="match status" value="1"/>
</dbReference>
<accession>A0A2M7G454</accession>
<gene>
    <name evidence="4" type="ORF">COW36_12830</name>
</gene>
<dbReference type="InterPro" id="IPR022087">
    <property type="entry name" value="DA1-like_dom"/>
</dbReference>